<name>A0A7X2P7V9_9FIRM</name>
<sequence length="432" mass="47193">MGCTDSEMVVASQIARMDFDPAILKEGGCSVGEVIEEEKKYADKNRKKELEKLEALLRETPGAENSRNWIIRDVCNDQRGSGMYACLLETSPGEAVLAFRCSESDTPESIMKDWVLSDLGLLNHMLTPQQWAAEAYTQEVYRKYGNSFATFSFSGHSLGGNLAEHAAITAPAAMREKIGICRNLDGPGFSGAYLTAHAGEIAETAARIRHDRWSLVGNLLNAVPGTRTETVTAVTPMMGNPLKSFLWRHDTQTLIYDKNGNFVSGVQDLLARGLSSLSRKLDFSMFVFSPGRMVLSSQTNRLRERWKSAEIVEDFADPKSFPVSAGSDAQTAADTGAVRRNLEKAEALVPKILRLAAEAEAAAVRVSYSAAEAGEGKRQVCRCAELLEKDGRALKGWASRGRMICQGYEEAERQAGVLAANLLSGRPLTAKR</sequence>
<protein>
    <submittedName>
        <fullName evidence="1">DUF2974 domain-containing protein</fullName>
    </submittedName>
</protein>
<dbReference type="InterPro" id="IPR024499">
    <property type="entry name" value="Mbeg1-like"/>
</dbReference>
<evidence type="ECO:0000313" key="1">
    <source>
        <dbReference type="EMBL" id="MST81411.1"/>
    </source>
</evidence>
<dbReference type="InterPro" id="IPR029058">
    <property type="entry name" value="AB_hydrolase_fold"/>
</dbReference>
<organism evidence="1 2">
    <name type="scientific">Bilifractor porci</name>
    <dbReference type="NCBI Taxonomy" id="2606636"/>
    <lineage>
        <taxon>Bacteria</taxon>
        <taxon>Bacillati</taxon>
        <taxon>Bacillota</taxon>
        <taxon>Clostridia</taxon>
        <taxon>Lachnospirales</taxon>
        <taxon>Lachnospiraceae</taxon>
        <taxon>Bilifractor</taxon>
    </lineage>
</organism>
<dbReference type="SUPFAM" id="SSF53474">
    <property type="entry name" value="alpha/beta-Hydrolases"/>
    <property type="match status" value="1"/>
</dbReference>
<dbReference type="Pfam" id="PF11187">
    <property type="entry name" value="Mbeg1-like"/>
    <property type="match status" value="1"/>
</dbReference>
<comment type="caution">
    <text evidence="1">The sequence shown here is derived from an EMBL/GenBank/DDBJ whole genome shotgun (WGS) entry which is preliminary data.</text>
</comment>
<reference evidence="1 2" key="1">
    <citation type="submission" date="2019-08" db="EMBL/GenBank/DDBJ databases">
        <title>In-depth cultivation of the pig gut microbiome towards novel bacterial diversity and tailored functional studies.</title>
        <authorList>
            <person name="Wylensek D."/>
            <person name="Hitch T.C.A."/>
            <person name="Clavel T."/>
        </authorList>
    </citation>
    <scope>NUCLEOTIDE SEQUENCE [LARGE SCALE GENOMIC DNA]</scope>
    <source>
        <strain evidence="1 2">Oil+RF-744-WCA-WT-13</strain>
    </source>
</reference>
<proteinExistence type="predicted"/>
<keyword evidence="2" id="KW-1185">Reference proteome</keyword>
<dbReference type="Proteomes" id="UP000466864">
    <property type="component" value="Unassembled WGS sequence"/>
</dbReference>
<gene>
    <name evidence="1" type="ORF">FYJ60_03640</name>
</gene>
<dbReference type="EMBL" id="VUMV01000002">
    <property type="protein sequence ID" value="MST81411.1"/>
    <property type="molecule type" value="Genomic_DNA"/>
</dbReference>
<accession>A0A7X2P7V9</accession>
<dbReference type="AlphaFoldDB" id="A0A7X2P7V9"/>
<evidence type="ECO:0000313" key="2">
    <source>
        <dbReference type="Proteomes" id="UP000466864"/>
    </source>
</evidence>
<dbReference type="RefSeq" id="WP_154457219.1">
    <property type="nucleotide sequence ID" value="NZ_VUMV01000002.1"/>
</dbReference>